<dbReference type="Proteomes" id="UP001652620">
    <property type="component" value="Chromosome 1"/>
</dbReference>
<evidence type="ECO:0000313" key="3">
    <source>
        <dbReference type="RefSeq" id="XP_049302190.1"/>
    </source>
</evidence>
<evidence type="ECO:0000313" key="4">
    <source>
        <dbReference type="RefSeq" id="XP_049302191.1"/>
    </source>
</evidence>
<sequence length="147" mass="16646">MLQNSQKNLAFTSKLSDLFDVAVEDAISKMSNQEDIKFLTYQRMKGRPGHMEGIDVNTALAEQRREARKAKAEEWRWRQISPVSAENVRDISLSSESEVEEITSDEVFTDDEKASKAETASKKRKYSRGYKEVITSPVVSEPGTDLP</sequence>
<proteinExistence type="predicted"/>
<organism evidence="2 4">
    <name type="scientific">Bactrocera dorsalis</name>
    <name type="common">Oriental fruit fly</name>
    <name type="synonym">Dacus dorsalis</name>
    <dbReference type="NCBI Taxonomy" id="27457"/>
    <lineage>
        <taxon>Eukaryota</taxon>
        <taxon>Metazoa</taxon>
        <taxon>Ecdysozoa</taxon>
        <taxon>Arthropoda</taxon>
        <taxon>Hexapoda</taxon>
        <taxon>Insecta</taxon>
        <taxon>Pterygota</taxon>
        <taxon>Neoptera</taxon>
        <taxon>Endopterygota</taxon>
        <taxon>Diptera</taxon>
        <taxon>Brachycera</taxon>
        <taxon>Muscomorpha</taxon>
        <taxon>Tephritoidea</taxon>
        <taxon>Tephritidae</taxon>
        <taxon>Bactrocera</taxon>
        <taxon>Bactrocera</taxon>
    </lineage>
</organism>
<evidence type="ECO:0000313" key="2">
    <source>
        <dbReference type="Proteomes" id="UP001652620"/>
    </source>
</evidence>
<dbReference type="RefSeq" id="XP_049302190.1">
    <property type="nucleotide sequence ID" value="XM_049446233.1"/>
</dbReference>
<evidence type="ECO:0000256" key="1">
    <source>
        <dbReference type="SAM" id="MobiDB-lite"/>
    </source>
</evidence>
<gene>
    <name evidence="4" type="primary">LOC125775587</name>
    <name evidence="3" type="synonym">LOC125775586</name>
</gene>
<protein>
    <submittedName>
        <fullName evidence="3">Uncharacterized protein LOC125775586</fullName>
    </submittedName>
    <submittedName>
        <fullName evidence="4">Uncharacterized protein LOC125775587</fullName>
    </submittedName>
</protein>
<dbReference type="GeneID" id="125775587"/>
<keyword evidence="2" id="KW-1185">Reference proteome</keyword>
<accession>A0ABM3IYY2</accession>
<name>A0ABM3IYY2_BACDO</name>
<reference evidence="2 3" key="1">
    <citation type="submission" date="2025-05" db="UniProtKB">
        <authorList>
            <consortium name="RefSeq"/>
        </authorList>
    </citation>
    <scope>NUCLEOTIDE SEQUENCE [LARGE SCALE GENOMIC DNA]</scope>
    <source>
        <tissue evidence="3 4">Adult</tissue>
    </source>
</reference>
<feature type="region of interest" description="Disordered" evidence="1">
    <location>
        <begin position="103"/>
        <end position="147"/>
    </location>
</feature>
<dbReference type="RefSeq" id="XP_049302191.1">
    <property type="nucleotide sequence ID" value="XM_049446234.1"/>
</dbReference>
<feature type="compositionally biased region" description="Basic and acidic residues" evidence="1">
    <location>
        <begin position="110"/>
        <end position="121"/>
    </location>
</feature>